<evidence type="ECO:0000313" key="3">
    <source>
        <dbReference type="Proteomes" id="UP001344888"/>
    </source>
</evidence>
<comment type="caution">
    <text evidence="2">The sequence shown here is derived from an EMBL/GenBank/DDBJ whole genome shotgun (WGS) entry which is preliminary data.</text>
</comment>
<dbReference type="Proteomes" id="UP001344888">
    <property type="component" value="Unassembled WGS sequence"/>
</dbReference>
<name>A0AAW9NW78_9BACL</name>
<accession>A0AAW9NW78</accession>
<gene>
    <name evidence="2" type="ORF">P9B03_12070</name>
</gene>
<dbReference type="AlphaFoldDB" id="A0AAW9NW78"/>
<evidence type="ECO:0000313" key="2">
    <source>
        <dbReference type="EMBL" id="MEC1179223.1"/>
    </source>
</evidence>
<keyword evidence="3" id="KW-1185">Reference proteome</keyword>
<dbReference type="EMBL" id="JARSFG010000017">
    <property type="protein sequence ID" value="MEC1179223.1"/>
    <property type="molecule type" value="Genomic_DNA"/>
</dbReference>
<feature type="domain" description="NERD" evidence="1">
    <location>
        <begin position="1"/>
        <end position="100"/>
    </location>
</feature>
<reference evidence="2 3" key="1">
    <citation type="submission" date="2023-03" db="EMBL/GenBank/DDBJ databases">
        <title>Bacillus Genome Sequencing.</title>
        <authorList>
            <person name="Dunlap C."/>
        </authorList>
    </citation>
    <scope>NUCLEOTIDE SEQUENCE [LARGE SCALE GENOMIC DNA]</scope>
    <source>
        <strain evidence="2 3">B-59205</strain>
    </source>
</reference>
<protein>
    <submittedName>
        <fullName evidence="2">Nuclease-related domain-containing protein</fullName>
    </submittedName>
</protein>
<dbReference type="PROSITE" id="PS50965">
    <property type="entry name" value="NERD"/>
    <property type="match status" value="1"/>
</dbReference>
<organism evidence="2 3">
    <name type="scientific">Metasolibacillus meyeri</name>
    <dbReference type="NCBI Taxonomy" id="1071052"/>
    <lineage>
        <taxon>Bacteria</taxon>
        <taxon>Bacillati</taxon>
        <taxon>Bacillota</taxon>
        <taxon>Bacilli</taxon>
        <taxon>Bacillales</taxon>
        <taxon>Caryophanaceae</taxon>
        <taxon>Metasolibacillus</taxon>
    </lineage>
</organism>
<evidence type="ECO:0000259" key="1">
    <source>
        <dbReference type="PROSITE" id="PS50965"/>
    </source>
</evidence>
<dbReference type="InterPro" id="IPR011528">
    <property type="entry name" value="NERD"/>
</dbReference>
<proteinExistence type="predicted"/>
<dbReference type="RefSeq" id="WP_326123722.1">
    <property type="nucleotide sequence ID" value="NZ_JARSFG010000017.1"/>
</dbReference>
<dbReference type="Pfam" id="PF08378">
    <property type="entry name" value="NERD"/>
    <property type="match status" value="1"/>
</dbReference>
<sequence length="237" mass="27398">MQLKERYFLLHNFQTSSHQIDTIFLCEKFLLIVEIKNIAGRIDFNETCHQFTRTLEDGSMQGFRNPLDQVRRHQRMLQQLTPTLPVIYVIVLAHPKTIIGHLPQSEPIIHSSGLEFYIRKLLSTYKPQCTSEELHNLLDKLIQMQVRTKPQFNLIQHCFCIESKCFLCESEAAATERQIQKSPTVISGGMNARKVMESEGVPNSLLNQVKPPADVRDFEMSQLCKHNSKSRRNYAKA</sequence>